<evidence type="ECO:0008006" key="5">
    <source>
        <dbReference type="Google" id="ProtNLM"/>
    </source>
</evidence>
<sequence length="204" mass="21025">MFPRRIVLLCLAVAIPPLVLAAVGVTHPTDLDASSARYWRDLHIGILAVFPLLGFAPWLLVRGHAAWLSWLVGTLAFVYAAFYSALDILAGIGAGALTHEGHEGMGTMFRFGDGLGMIGSVAFVLACAVAVGFAVTRLGLRGVPGALLVLVGAVLFLGNHIFFPVGVIGQLCLAAGWVVLVVQTGGGAALRQVAAGRAEAGASK</sequence>
<dbReference type="AlphaFoldDB" id="A0A841AJT3"/>
<accession>A0A841AJT3</accession>
<feature type="transmembrane region" description="Helical" evidence="1">
    <location>
        <begin position="142"/>
        <end position="162"/>
    </location>
</feature>
<evidence type="ECO:0000256" key="2">
    <source>
        <dbReference type="SAM" id="SignalP"/>
    </source>
</evidence>
<name>A0A841AJT3_9MICO</name>
<gene>
    <name evidence="3" type="ORF">HD599_000545</name>
</gene>
<feature type="transmembrane region" description="Helical" evidence="1">
    <location>
        <begin position="45"/>
        <end position="61"/>
    </location>
</feature>
<feature type="transmembrane region" description="Helical" evidence="1">
    <location>
        <begin position="168"/>
        <end position="190"/>
    </location>
</feature>
<dbReference type="EMBL" id="JACHMJ010000001">
    <property type="protein sequence ID" value="MBB5842222.1"/>
    <property type="molecule type" value="Genomic_DNA"/>
</dbReference>
<evidence type="ECO:0000313" key="4">
    <source>
        <dbReference type="Proteomes" id="UP000536685"/>
    </source>
</evidence>
<feature type="signal peptide" evidence="2">
    <location>
        <begin position="1"/>
        <end position="21"/>
    </location>
</feature>
<keyword evidence="4" id="KW-1185">Reference proteome</keyword>
<reference evidence="3 4" key="1">
    <citation type="submission" date="2020-08" db="EMBL/GenBank/DDBJ databases">
        <title>Sequencing the genomes of 1000 actinobacteria strains.</title>
        <authorList>
            <person name="Klenk H.-P."/>
        </authorList>
    </citation>
    <scope>NUCLEOTIDE SEQUENCE [LARGE SCALE GENOMIC DNA]</scope>
    <source>
        <strain evidence="3 4">DSM 105784</strain>
    </source>
</reference>
<comment type="caution">
    <text evidence="3">The sequence shown here is derived from an EMBL/GenBank/DDBJ whole genome shotgun (WGS) entry which is preliminary data.</text>
</comment>
<organism evidence="3 4">
    <name type="scientific">Conyzicola lurida</name>
    <dbReference type="NCBI Taxonomy" id="1172621"/>
    <lineage>
        <taxon>Bacteria</taxon>
        <taxon>Bacillati</taxon>
        <taxon>Actinomycetota</taxon>
        <taxon>Actinomycetes</taxon>
        <taxon>Micrococcales</taxon>
        <taxon>Microbacteriaceae</taxon>
        <taxon>Conyzicola</taxon>
    </lineage>
</organism>
<keyword evidence="2" id="KW-0732">Signal</keyword>
<dbReference type="Proteomes" id="UP000536685">
    <property type="component" value="Unassembled WGS sequence"/>
</dbReference>
<keyword evidence="1" id="KW-0812">Transmembrane</keyword>
<dbReference type="RefSeq" id="WP_184233429.1">
    <property type="nucleotide sequence ID" value="NZ_JACHMJ010000001.1"/>
</dbReference>
<protein>
    <recommendedName>
        <fullName evidence="5">DUF4386 family protein</fullName>
    </recommendedName>
</protein>
<keyword evidence="1" id="KW-1133">Transmembrane helix</keyword>
<proteinExistence type="predicted"/>
<evidence type="ECO:0000256" key="1">
    <source>
        <dbReference type="SAM" id="Phobius"/>
    </source>
</evidence>
<feature type="chain" id="PRO_5032803876" description="DUF4386 family protein" evidence="2">
    <location>
        <begin position="22"/>
        <end position="204"/>
    </location>
</feature>
<feature type="transmembrane region" description="Helical" evidence="1">
    <location>
        <begin position="114"/>
        <end position="135"/>
    </location>
</feature>
<feature type="transmembrane region" description="Helical" evidence="1">
    <location>
        <begin position="68"/>
        <end position="94"/>
    </location>
</feature>
<evidence type="ECO:0000313" key="3">
    <source>
        <dbReference type="EMBL" id="MBB5842222.1"/>
    </source>
</evidence>
<keyword evidence="1" id="KW-0472">Membrane</keyword>